<reference evidence="2 3" key="1">
    <citation type="submission" date="2024-01" db="EMBL/GenBank/DDBJ databases">
        <title>A draft genome for a cacao thread blight-causing isolate of Paramarasmius palmivorus.</title>
        <authorList>
            <person name="Baruah I.K."/>
            <person name="Bukari Y."/>
            <person name="Amoako-Attah I."/>
            <person name="Meinhardt L.W."/>
            <person name="Bailey B.A."/>
            <person name="Cohen S.P."/>
        </authorList>
    </citation>
    <scope>NUCLEOTIDE SEQUENCE [LARGE SCALE GENOMIC DNA]</scope>
    <source>
        <strain evidence="2 3">GH-12</strain>
    </source>
</reference>
<feature type="non-terminal residue" evidence="2">
    <location>
        <position position="431"/>
    </location>
</feature>
<dbReference type="EMBL" id="JAYKXP010000146">
    <property type="protein sequence ID" value="KAK7022829.1"/>
    <property type="molecule type" value="Genomic_DNA"/>
</dbReference>
<feature type="region of interest" description="Disordered" evidence="1">
    <location>
        <begin position="332"/>
        <end position="431"/>
    </location>
</feature>
<keyword evidence="3" id="KW-1185">Reference proteome</keyword>
<evidence type="ECO:0000256" key="1">
    <source>
        <dbReference type="SAM" id="MobiDB-lite"/>
    </source>
</evidence>
<proteinExistence type="predicted"/>
<protein>
    <submittedName>
        <fullName evidence="2">Uncharacterized protein</fullName>
    </submittedName>
</protein>
<accession>A0AAW0B9B2</accession>
<feature type="non-terminal residue" evidence="2">
    <location>
        <position position="1"/>
    </location>
</feature>
<gene>
    <name evidence="2" type="ORF">VNI00_016910</name>
</gene>
<evidence type="ECO:0000313" key="2">
    <source>
        <dbReference type="EMBL" id="KAK7022829.1"/>
    </source>
</evidence>
<feature type="compositionally biased region" description="Polar residues" evidence="1">
    <location>
        <begin position="410"/>
        <end position="423"/>
    </location>
</feature>
<evidence type="ECO:0000313" key="3">
    <source>
        <dbReference type="Proteomes" id="UP001383192"/>
    </source>
</evidence>
<dbReference type="Proteomes" id="UP001383192">
    <property type="component" value="Unassembled WGS sequence"/>
</dbReference>
<comment type="caution">
    <text evidence="2">The sequence shown here is derived from an EMBL/GenBank/DDBJ whole genome shotgun (WGS) entry which is preliminary data.</text>
</comment>
<feature type="compositionally biased region" description="Basic residues" evidence="1">
    <location>
        <begin position="372"/>
        <end position="387"/>
    </location>
</feature>
<sequence length="431" mass="48885">QMWVDPRTGALQKGLYMEIPSYQSWSMVGTSENTLSNTDSTHLPIQTYGDNDIVFEYLTRTSPARTILTGIRFTYLGFIQPLVNEQVISVLSSLPGAIYNRCSRDIIARLPGARERWHYGFWRVQGRIPDGMRESQVVMDDSSVQFTVTSTEIQDLQGIELQYALHPAEEQAILLESWLAQAHCVFSQLGIHEDDWGDYGILGDFLLHLERTSPYKEPNIPLNVYLFIQPVPRPSDDEAIWRSWLEGKKYFWSFDPFGREMVPELVRAHLGLPSFASRIVAWHFIWSSAHYNVIRKLHTSEGFDPTTADFALSLCFPILDVVGDESRFEDLEESSSDTSSLAGDDLELRGDYSTRTSSAKKPRTAGGTLRSTRTRPRLQQLRARKPGMKSPGKPQVLGKRANRRRDVQAVLSSNRGATTTAQRSRSHRKVS</sequence>
<organism evidence="2 3">
    <name type="scientific">Paramarasmius palmivorus</name>
    <dbReference type="NCBI Taxonomy" id="297713"/>
    <lineage>
        <taxon>Eukaryota</taxon>
        <taxon>Fungi</taxon>
        <taxon>Dikarya</taxon>
        <taxon>Basidiomycota</taxon>
        <taxon>Agaricomycotina</taxon>
        <taxon>Agaricomycetes</taxon>
        <taxon>Agaricomycetidae</taxon>
        <taxon>Agaricales</taxon>
        <taxon>Marasmiineae</taxon>
        <taxon>Marasmiaceae</taxon>
        <taxon>Paramarasmius</taxon>
    </lineage>
</organism>
<name>A0AAW0B9B2_9AGAR</name>
<dbReference type="AlphaFoldDB" id="A0AAW0B9B2"/>